<evidence type="ECO:0000313" key="3">
    <source>
        <dbReference type="Proteomes" id="UP000017753"/>
    </source>
</evidence>
<protein>
    <submittedName>
        <fullName evidence="2">Uncharacterized protein</fullName>
    </submittedName>
</protein>
<reference evidence="2 3" key="1">
    <citation type="submission" date="2014-11" db="EMBL/GenBank/DDBJ databases">
        <title>Complete genome sequence of Pseudomonas putida S12 including megaplasmid pTTS12.</title>
        <authorList>
            <person name="Kuepper J."/>
            <person name="Ruijssenaars H.J."/>
            <person name="Blank L.M."/>
            <person name="de Winde J.H."/>
            <person name="Wierckx N."/>
        </authorList>
    </citation>
    <scope>NUCLEOTIDE SEQUENCE [LARGE SCALE GENOMIC DNA]</scope>
    <source>
        <strain evidence="2 3">S12</strain>
        <plasmid evidence="2 3">pTTS12</plasmid>
    </source>
</reference>
<evidence type="ECO:0000313" key="2">
    <source>
        <dbReference type="EMBL" id="AJA17361.1"/>
    </source>
</evidence>
<reference evidence="2 3" key="2">
    <citation type="submission" date="2014-11" db="EMBL/GenBank/DDBJ databases">
        <title>Draft genome sequence of the solvent-tolerant Pseudomonas putida S12 including megaplasmid pTTS12.</title>
        <authorList>
            <person name="Wierckx N."/>
            <person name="Nijkamp J."/>
            <person name="Ballerstedt H."/>
            <person name="Siezen R.J."/>
            <person name="Wels M."/>
            <person name="de Ridder D."/>
            <person name="de Winde J.H."/>
            <person name="Ruijssenaars H.J."/>
        </authorList>
    </citation>
    <scope>NUCLEOTIDE SEQUENCE [LARGE SCALE GENOMIC DNA]</scope>
    <source>
        <strain evidence="2 3">S12</strain>
        <plasmid evidence="2 3">pTTS12</plasmid>
    </source>
</reference>
<accession>A0AA34S1C1</accession>
<gene>
    <name evidence="1" type="ORF">RPPX_09620</name>
    <name evidence="2" type="ORF">RPPX_29005</name>
</gene>
<name>A0AA34S1C1_PSEPU</name>
<geneLocation type="plasmid" evidence="2 3">
    <name>pTTS12</name>
</geneLocation>
<keyword evidence="2" id="KW-0614">Plasmid</keyword>
<dbReference type="Proteomes" id="UP000017753">
    <property type="component" value="Plasmid pTTS12"/>
</dbReference>
<dbReference type="EMBL" id="CP009975">
    <property type="protein sequence ID" value="AJA17361.1"/>
    <property type="molecule type" value="Genomic_DNA"/>
</dbReference>
<proteinExistence type="predicted"/>
<dbReference type="Proteomes" id="UP000017753">
    <property type="component" value="Chromosome"/>
</dbReference>
<dbReference type="AlphaFoldDB" id="A0AA34S1C1"/>
<evidence type="ECO:0000313" key="1">
    <source>
        <dbReference type="EMBL" id="AJA13585.1"/>
    </source>
</evidence>
<dbReference type="EMBL" id="CP009974">
    <property type="protein sequence ID" value="AJA13585.1"/>
    <property type="molecule type" value="Genomic_DNA"/>
</dbReference>
<organism evidence="2 3">
    <name type="scientific">Pseudomonas putida S12</name>
    <dbReference type="NCBI Taxonomy" id="1215087"/>
    <lineage>
        <taxon>Bacteria</taxon>
        <taxon>Pseudomonadati</taxon>
        <taxon>Pseudomonadota</taxon>
        <taxon>Gammaproteobacteria</taxon>
        <taxon>Pseudomonadales</taxon>
        <taxon>Pseudomonadaceae</taxon>
        <taxon>Pseudomonas</taxon>
    </lineage>
</organism>
<sequence>MRSILNSSAQLDGPVFVIDPTFGQQRIIIDSDDIHITIAVFTHGEFGFEITGGFRDFPLIEVMRIASVHRAILHNHQPITVITGARAKLHMKNPASHTE</sequence>